<dbReference type="EMBL" id="CP003837">
    <property type="protein sequence ID" value="AGH44872.1"/>
    <property type="molecule type" value="Genomic_DNA"/>
</dbReference>
<keyword evidence="2" id="KW-1003">Cell membrane</keyword>
<evidence type="ECO:0000256" key="6">
    <source>
        <dbReference type="ARBA" id="ARBA00038076"/>
    </source>
</evidence>
<feature type="transmembrane region" description="Helical" evidence="7">
    <location>
        <begin position="346"/>
        <end position="367"/>
    </location>
</feature>
<dbReference type="GO" id="GO:0022857">
    <property type="term" value="F:transmembrane transporter activity"/>
    <property type="evidence" value="ECO:0007669"/>
    <property type="project" value="TreeGrafter"/>
</dbReference>
<dbReference type="AlphaFoldDB" id="K7A1G0"/>
<dbReference type="PATRIC" id="fig|1129794.4.peg.2747"/>
<dbReference type="Pfam" id="PF02687">
    <property type="entry name" value="FtsX"/>
    <property type="match status" value="1"/>
</dbReference>
<evidence type="ECO:0000256" key="5">
    <source>
        <dbReference type="ARBA" id="ARBA00023136"/>
    </source>
</evidence>
<evidence type="ECO:0000313" key="10">
    <source>
        <dbReference type="Proteomes" id="UP000011864"/>
    </source>
</evidence>
<dbReference type="STRING" id="1129794.C427_2763"/>
<dbReference type="eggNOG" id="COG0577">
    <property type="taxonomic scope" value="Bacteria"/>
</dbReference>
<feature type="domain" description="ABC3 transporter permease C-terminal" evidence="8">
    <location>
        <begin position="297"/>
        <end position="408"/>
    </location>
</feature>
<dbReference type="InterPro" id="IPR003838">
    <property type="entry name" value="ABC3_permease_C"/>
</dbReference>
<keyword evidence="3 7" id="KW-0812">Transmembrane</keyword>
<accession>K7A1G0</accession>
<name>K7A1G0_9ALTE</name>
<dbReference type="Proteomes" id="UP000011864">
    <property type="component" value="Chromosome"/>
</dbReference>
<feature type="transmembrane region" description="Helical" evidence="7">
    <location>
        <begin position="289"/>
        <end position="313"/>
    </location>
</feature>
<keyword evidence="10" id="KW-1185">Reference proteome</keyword>
<dbReference type="OrthoDB" id="9770036at2"/>
<dbReference type="GO" id="GO:0005886">
    <property type="term" value="C:plasma membrane"/>
    <property type="evidence" value="ECO:0007669"/>
    <property type="project" value="UniProtKB-SubCell"/>
</dbReference>
<evidence type="ECO:0000259" key="8">
    <source>
        <dbReference type="Pfam" id="PF02687"/>
    </source>
</evidence>
<dbReference type="InterPro" id="IPR050250">
    <property type="entry name" value="Macrolide_Exporter_MacB"/>
</dbReference>
<keyword evidence="4 7" id="KW-1133">Transmembrane helix</keyword>
<evidence type="ECO:0000256" key="3">
    <source>
        <dbReference type="ARBA" id="ARBA00022692"/>
    </source>
</evidence>
<comment type="similarity">
    <text evidence="6">Belongs to the ABC-4 integral membrane protein family.</text>
</comment>
<organism evidence="9 10">
    <name type="scientific">Paraglaciecola psychrophila 170</name>
    <dbReference type="NCBI Taxonomy" id="1129794"/>
    <lineage>
        <taxon>Bacteria</taxon>
        <taxon>Pseudomonadati</taxon>
        <taxon>Pseudomonadota</taxon>
        <taxon>Gammaproteobacteria</taxon>
        <taxon>Alteromonadales</taxon>
        <taxon>Alteromonadaceae</taxon>
        <taxon>Paraglaciecola</taxon>
    </lineage>
</organism>
<evidence type="ECO:0000256" key="2">
    <source>
        <dbReference type="ARBA" id="ARBA00022475"/>
    </source>
</evidence>
<feature type="transmembrane region" description="Helical" evidence="7">
    <location>
        <begin position="26"/>
        <end position="50"/>
    </location>
</feature>
<keyword evidence="5 7" id="KW-0472">Membrane</keyword>
<evidence type="ECO:0000256" key="7">
    <source>
        <dbReference type="SAM" id="Phobius"/>
    </source>
</evidence>
<reference evidence="9 10" key="1">
    <citation type="journal article" date="2013" name="Genome Announc.">
        <title>Complete Genome Sequence of Glaciecola psychrophila Strain 170T.</title>
        <authorList>
            <person name="Yin J."/>
            <person name="Chen J."/>
            <person name="Liu G."/>
            <person name="Yu Y."/>
            <person name="Song L."/>
            <person name="Wang X."/>
            <person name="Qu X."/>
        </authorList>
    </citation>
    <scope>NUCLEOTIDE SEQUENCE [LARGE SCALE GENOMIC DNA]</scope>
    <source>
        <strain evidence="9 10">170</strain>
    </source>
</reference>
<evidence type="ECO:0000256" key="1">
    <source>
        <dbReference type="ARBA" id="ARBA00004651"/>
    </source>
</evidence>
<dbReference type="PANTHER" id="PTHR30572:SF4">
    <property type="entry name" value="ABC TRANSPORTER PERMEASE YTRF"/>
    <property type="match status" value="1"/>
</dbReference>
<sequence>MLNTQTSISINWEIGPIFRAMLRNKVGAILIALQIAVTMTIIVNSVYIIVERSKEMQRDSGIDNANSFSLTSVGFAENYNVPISVEEDMYALRSLPGIVDAIQINAVPNSGSGWSMGLKTQSGVEYDSVGTAVYMVDDHGVNALDLEIIAGENFAPTDISLRKVGQVKWPNKTILTKAMAENLFPDIPYATVVGKTVYINDTDPMIVVGIVDKLQAPWVGWNNLENAMLSPERMDFKGSRYFIRTEPGQRDTIMKQVEKLLASSNKGRLIQNMRSIEETRERSYRGHTAMIKILTTVMIILTVVTALGIVGLASFSVNQRKKQIGTRRALGASQSAIIRYFMLENFLISSIGVILGAALTIGLNIILVNTFGLNRIDWFYIPIGMLVLWLVGQGAVFGPARKAANIPPALATRTV</sequence>
<dbReference type="RefSeq" id="WP_007635423.1">
    <property type="nucleotide sequence ID" value="NC_020514.1"/>
</dbReference>
<dbReference type="PANTHER" id="PTHR30572">
    <property type="entry name" value="MEMBRANE COMPONENT OF TRANSPORTER-RELATED"/>
    <property type="match status" value="1"/>
</dbReference>
<proteinExistence type="inferred from homology"/>
<dbReference type="KEGG" id="gps:C427_2763"/>
<evidence type="ECO:0000313" key="9">
    <source>
        <dbReference type="EMBL" id="AGH44872.1"/>
    </source>
</evidence>
<comment type="subcellular location">
    <subcellularLocation>
        <location evidence="1">Cell membrane</location>
        <topology evidence="1">Multi-pass membrane protein</topology>
    </subcellularLocation>
</comment>
<protein>
    <recommendedName>
        <fullName evidence="8">ABC3 transporter permease C-terminal domain-containing protein</fullName>
    </recommendedName>
</protein>
<evidence type="ECO:0000256" key="4">
    <source>
        <dbReference type="ARBA" id="ARBA00022989"/>
    </source>
</evidence>
<dbReference type="HOGENOM" id="CLU_056182_0_0_6"/>
<gene>
    <name evidence="9" type="ORF">C427_2763</name>
</gene>
<feature type="transmembrane region" description="Helical" evidence="7">
    <location>
        <begin position="379"/>
        <end position="400"/>
    </location>
</feature>